<dbReference type="RefSeq" id="XP_062712126.1">
    <property type="nucleotide sequence ID" value="XM_062856142.1"/>
</dbReference>
<evidence type="ECO:0000256" key="3">
    <source>
        <dbReference type="ARBA" id="ARBA00022827"/>
    </source>
</evidence>
<dbReference type="Pfam" id="PF00743">
    <property type="entry name" value="FMO-like"/>
    <property type="match status" value="2"/>
</dbReference>
<organism evidence="7 8">
    <name type="scientific">Aedes albopictus</name>
    <name type="common">Asian tiger mosquito</name>
    <name type="synonym">Stegomyia albopicta</name>
    <dbReference type="NCBI Taxonomy" id="7160"/>
    <lineage>
        <taxon>Eukaryota</taxon>
        <taxon>Metazoa</taxon>
        <taxon>Ecdysozoa</taxon>
        <taxon>Arthropoda</taxon>
        <taxon>Hexapoda</taxon>
        <taxon>Insecta</taxon>
        <taxon>Pterygota</taxon>
        <taxon>Neoptera</taxon>
        <taxon>Endopterygota</taxon>
        <taxon>Diptera</taxon>
        <taxon>Nematocera</taxon>
        <taxon>Culicoidea</taxon>
        <taxon>Culicidae</taxon>
        <taxon>Culicinae</taxon>
        <taxon>Aedini</taxon>
        <taxon>Aedes</taxon>
        <taxon>Stegomyia</taxon>
    </lineage>
</organism>
<protein>
    <recommendedName>
        <fullName evidence="6">Flavin-containing monooxygenase</fullName>
        <ecNumber evidence="6">1.-.-.-</ecNumber>
    </recommendedName>
</protein>
<keyword evidence="2 6" id="KW-0285">Flavoprotein</keyword>
<sequence length="435" mass="50399">MGKQQQQRYCIIGAGAAGICAAKYALQAGGDVTVFEQTDQIGGTWSYTDAVGKDRFGLDIHSSMYDSLWTNLPKEIMGYADYDMPEQRRSYIHWSEVLVFLKDYARNFEVDKHTRFEHLVEEVRPYGDEQWQVRVKNLRKEECSTMVFDYVLVCNGHYFDPVFPDFEGKEHFKGVQLHSHQYRKPHVFQNRNVLIIGAGPSGRDLVFAAANCAKNVYFSHHVPHKLKDAVFPDNVVQVPDVAKLHEADVEFVDGSRHSIDLILYCTGYHFNFPFLHKDCGIELDDDWVKPLYKHILNINHPTMAFIGIPFLVCTTLMFDLQSRFAIKYYSGESPLPPKDAMMSDFEREMNDRWKRGLKKRQAHMMGGEVQRDYYNDVAESAGIEPIPPVMIDMHIASHRRKNEDLRGFRNDVFRVVDGGKFEMEYVEELADRERK</sequence>
<dbReference type="InterPro" id="IPR000960">
    <property type="entry name" value="Flavin_mOase"/>
</dbReference>
<dbReference type="PANTHER" id="PTHR23023">
    <property type="entry name" value="DIMETHYLANILINE MONOOXYGENASE"/>
    <property type="match status" value="1"/>
</dbReference>
<dbReference type="InterPro" id="IPR050346">
    <property type="entry name" value="FMO-like"/>
</dbReference>
<dbReference type="GeneID" id="109426474"/>
<proteinExistence type="inferred from homology"/>
<evidence type="ECO:0000256" key="1">
    <source>
        <dbReference type="ARBA" id="ARBA00009183"/>
    </source>
</evidence>
<keyword evidence="5 6" id="KW-0560">Oxidoreductase</keyword>
<comment type="similarity">
    <text evidence="1 6">Belongs to the FMO family.</text>
</comment>
<dbReference type="SUPFAM" id="SSF51905">
    <property type="entry name" value="FAD/NAD(P)-binding domain"/>
    <property type="match status" value="2"/>
</dbReference>
<dbReference type="InterPro" id="IPR020946">
    <property type="entry name" value="Flavin_mOase-like"/>
</dbReference>
<keyword evidence="4" id="KW-0521">NADP</keyword>
<evidence type="ECO:0000313" key="8">
    <source>
        <dbReference type="Proteomes" id="UP000069940"/>
    </source>
</evidence>
<evidence type="ECO:0000256" key="6">
    <source>
        <dbReference type="RuleBase" id="RU361177"/>
    </source>
</evidence>
<keyword evidence="8" id="KW-1185">Reference proteome</keyword>
<reference evidence="8" key="1">
    <citation type="journal article" date="2015" name="Proc. Natl. Acad. Sci. U.S.A.">
        <title>Genome sequence of the Asian Tiger mosquito, Aedes albopictus, reveals insights into its biology, genetics, and evolution.</title>
        <authorList>
            <person name="Chen X.G."/>
            <person name="Jiang X."/>
            <person name="Gu J."/>
            <person name="Xu M."/>
            <person name="Wu Y."/>
            <person name="Deng Y."/>
            <person name="Zhang C."/>
            <person name="Bonizzoni M."/>
            <person name="Dermauw W."/>
            <person name="Vontas J."/>
            <person name="Armbruster P."/>
            <person name="Huang X."/>
            <person name="Yang Y."/>
            <person name="Zhang H."/>
            <person name="He W."/>
            <person name="Peng H."/>
            <person name="Liu Y."/>
            <person name="Wu K."/>
            <person name="Chen J."/>
            <person name="Lirakis M."/>
            <person name="Topalis P."/>
            <person name="Van Leeuwen T."/>
            <person name="Hall A.B."/>
            <person name="Jiang X."/>
            <person name="Thorpe C."/>
            <person name="Mueller R.L."/>
            <person name="Sun C."/>
            <person name="Waterhouse R.M."/>
            <person name="Yan G."/>
            <person name="Tu Z.J."/>
            <person name="Fang X."/>
            <person name="James A.A."/>
        </authorList>
    </citation>
    <scope>NUCLEOTIDE SEQUENCE [LARGE SCALE GENOMIC DNA]</scope>
    <source>
        <strain evidence="8">Foshan</strain>
    </source>
</reference>
<dbReference type="Gene3D" id="3.50.50.60">
    <property type="entry name" value="FAD/NAD(P)-binding domain"/>
    <property type="match status" value="2"/>
</dbReference>
<dbReference type="EnsemblMetazoa" id="AALFPA23_021027.R31023">
    <property type="protein sequence ID" value="AALFPA23_021027.P31023"/>
    <property type="gene ID" value="AALFPA23_021027"/>
</dbReference>
<dbReference type="PIRSF" id="PIRSF000332">
    <property type="entry name" value="FMO"/>
    <property type="match status" value="1"/>
</dbReference>
<evidence type="ECO:0000256" key="2">
    <source>
        <dbReference type="ARBA" id="ARBA00022630"/>
    </source>
</evidence>
<comment type="cofactor">
    <cofactor evidence="6">
        <name>FAD</name>
        <dbReference type="ChEBI" id="CHEBI:57692"/>
    </cofactor>
</comment>
<accession>A0ABM1ZRL2</accession>
<dbReference type="PRINTS" id="PR00370">
    <property type="entry name" value="FMOXYGENASE"/>
</dbReference>
<keyword evidence="6" id="KW-0503">Monooxygenase</keyword>
<evidence type="ECO:0000256" key="4">
    <source>
        <dbReference type="ARBA" id="ARBA00022857"/>
    </source>
</evidence>
<evidence type="ECO:0000256" key="5">
    <source>
        <dbReference type="ARBA" id="ARBA00023002"/>
    </source>
</evidence>
<dbReference type="Proteomes" id="UP000069940">
    <property type="component" value="Unassembled WGS sequence"/>
</dbReference>
<dbReference type="EC" id="1.-.-.-" evidence="6"/>
<name>A0ABM1ZRL2_AEDAL</name>
<dbReference type="InterPro" id="IPR036188">
    <property type="entry name" value="FAD/NAD-bd_sf"/>
</dbReference>
<evidence type="ECO:0000313" key="7">
    <source>
        <dbReference type="EnsemblMetazoa" id="AALFPA23_021027.P31023"/>
    </source>
</evidence>
<reference evidence="7" key="2">
    <citation type="submission" date="2025-05" db="UniProtKB">
        <authorList>
            <consortium name="EnsemblMetazoa"/>
        </authorList>
    </citation>
    <scope>IDENTIFICATION</scope>
    <source>
        <strain evidence="7">Foshan</strain>
    </source>
</reference>
<keyword evidence="3 6" id="KW-0274">FAD</keyword>